<proteinExistence type="predicted"/>
<evidence type="ECO:0000256" key="1">
    <source>
        <dbReference type="SAM" id="MobiDB-lite"/>
    </source>
</evidence>
<accession>A0A6A6UXS9</accession>
<evidence type="ECO:0000313" key="3">
    <source>
        <dbReference type="Proteomes" id="UP000799440"/>
    </source>
</evidence>
<feature type="compositionally biased region" description="Basic and acidic residues" evidence="1">
    <location>
        <begin position="135"/>
        <end position="150"/>
    </location>
</feature>
<protein>
    <submittedName>
        <fullName evidence="2">Uncharacterized protein</fullName>
    </submittedName>
</protein>
<keyword evidence="3" id="KW-1185">Reference proteome</keyword>
<name>A0A6A6UXS9_9PLEO</name>
<feature type="compositionally biased region" description="Basic and acidic residues" evidence="1">
    <location>
        <begin position="91"/>
        <end position="109"/>
    </location>
</feature>
<dbReference type="Proteomes" id="UP000799440">
    <property type="component" value="Unassembled WGS sequence"/>
</dbReference>
<evidence type="ECO:0000313" key="2">
    <source>
        <dbReference type="EMBL" id="KAF2743082.1"/>
    </source>
</evidence>
<dbReference type="EMBL" id="MU006600">
    <property type="protein sequence ID" value="KAF2743082.1"/>
    <property type="molecule type" value="Genomic_DNA"/>
</dbReference>
<organism evidence="2 3">
    <name type="scientific">Sporormia fimetaria CBS 119925</name>
    <dbReference type="NCBI Taxonomy" id="1340428"/>
    <lineage>
        <taxon>Eukaryota</taxon>
        <taxon>Fungi</taxon>
        <taxon>Dikarya</taxon>
        <taxon>Ascomycota</taxon>
        <taxon>Pezizomycotina</taxon>
        <taxon>Dothideomycetes</taxon>
        <taxon>Pleosporomycetidae</taxon>
        <taxon>Pleosporales</taxon>
        <taxon>Sporormiaceae</taxon>
        <taxon>Sporormia</taxon>
    </lineage>
</organism>
<reference evidence="2" key="1">
    <citation type="journal article" date="2020" name="Stud. Mycol.">
        <title>101 Dothideomycetes genomes: a test case for predicting lifestyles and emergence of pathogens.</title>
        <authorList>
            <person name="Haridas S."/>
            <person name="Albert R."/>
            <person name="Binder M."/>
            <person name="Bloem J."/>
            <person name="Labutti K."/>
            <person name="Salamov A."/>
            <person name="Andreopoulos B."/>
            <person name="Baker S."/>
            <person name="Barry K."/>
            <person name="Bills G."/>
            <person name="Bluhm B."/>
            <person name="Cannon C."/>
            <person name="Castanera R."/>
            <person name="Culley D."/>
            <person name="Daum C."/>
            <person name="Ezra D."/>
            <person name="Gonzalez J."/>
            <person name="Henrissat B."/>
            <person name="Kuo A."/>
            <person name="Liang C."/>
            <person name="Lipzen A."/>
            <person name="Lutzoni F."/>
            <person name="Magnuson J."/>
            <person name="Mondo S."/>
            <person name="Nolan M."/>
            <person name="Ohm R."/>
            <person name="Pangilinan J."/>
            <person name="Park H.-J."/>
            <person name="Ramirez L."/>
            <person name="Alfaro M."/>
            <person name="Sun H."/>
            <person name="Tritt A."/>
            <person name="Yoshinaga Y."/>
            <person name="Zwiers L.-H."/>
            <person name="Turgeon B."/>
            <person name="Goodwin S."/>
            <person name="Spatafora J."/>
            <person name="Crous P."/>
            <person name="Grigoriev I."/>
        </authorList>
    </citation>
    <scope>NUCLEOTIDE SEQUENCE</scope>
    <source>
        <strain evidence="2">CBS 119925</strain>
    </source>
</reference>
<dbReference type="AlphaFoldDB" id="A0A6A6UXS9"/>
<sequence length="158" mass="17766">MGDRIGCSAISRARRPRPPENVSSFLVRTPGRKSDVVRDAAIRVPDVEKMRLRGTINSIMQLCLATPTRGTYLSHPRKKKNSHDPQSQAKGDVRCRVEPRSDGTEAPGEWHHSKAFPTCFLVRTFCTLSSGPSDDGSRLRFRRESTDGRKRANTVRTY</sequence>
<feature type="region of interest" description="Disordered" evidence="1">
    <location>
        <begin position="131"/>
        <end position="158"/>
    </location>
</feature>
<gene>
    <name evidence="2" type="ORF">M011DRAFT_471625</name>
</gene>
<feature type="region of interest" description="Disordered" evidence="1">
    <location>
        <begin position="70"/>
        <end position="109"/>
    </location>
</feature>
<feature type="region of interest" description="Disordered" evidence="1">
    <location>
        <begin position="1"/>
        <end position="23"/>
    </location>
</feature>